<comment type="caution">
    <text evidence="3">The sequence shown here is derived from an EMBL/GenBank/DDBJ whole genome shotgun (WGS) entry which is preliminary data.</text>
</comment>
<proteinExistence type="predicted"/>
<evidence type="ECO:0000256" key="1">
    <source>
        <dbReference type="ARBA" id="ARBA00022729"/>
    </source>
</evidence>
<protein>
    <recommendedName>
        <fullName evidence="5">Iron(III) transport system substrate-binding protein</fullName>
    </recommendedName>
</protein>
<dbReference type="OrthoDB" id="9766989at2"/>
<reference evidence="3" key="2">
    <citation type="submission" date="2020-09" db="EMBL/GenBank/DDBJ databases">
        <authorList>
            <person name="Sun Q."/>
            <person name="Zhou Y."/>
        </authorList>
    </citation>
    <scope>NUCLEOTIDE SEQUENCE</scope>
    <source>
        <strain evidence="3">CGMCC 1.16012</strain>
    </source>
</reference>
<dbReference type="Pfam" id="PF13531">
    <property type="entry name" value="SBP_bac_11"/>
    <property type="match status" value="1"/>
</dbReference>
<organism evidence="3 4">
    <name type="scientific">Actibacterium pelagium</name>
    <dbReference type="NCBI Taxonomy" id="2029103"/>
    <lineage>
        <taxon>Bacteria</taxon>
        <taxon>Pseudomonadati</taxon>
        <taxon>Pseudomonadota</taxon>
        <taxon>Alphaproteobacteria</taxon>
        <taxon>Rhodobacterales</taxon>
        <taxon>Roseobacteraceae</taxon>
        <taxon>Actibacterium</taxon>
    </lineage>
</organism>
<dbReference type="Proteomes" id="UP000606730">
    <property type="component" value="Unassembled WGS sequence"/>
</dbReference>
<dbReference type="RefSeq" id="WP_143226522.1">
    <property type="nucleotide sequence ID" value="NZ_BMKN01000002.1"/>
</dbReference>
<sequence length="367" mass="40223">MFSCIQIVKKFAAGLAIACLPSFALASDWPVNSSPEFEALLEAAKEEGRVIVMGNPNLGDDIAAAFEEDTGLKFQLIPAGRREGPARFQQETAADNASFDIYLHGPANADLRDAGKYLSLGDHLFLPEVTEGSNWRGGALAYVDNTRLYNPVPSRYVAGRILVDSRQVDPSSITNWTDLLRDDLRGKIIAHDPNFPGAGQTLATFLTAKLGAKFVKDLYVGQDVALTGDMRQTTDTIARGEYAVALAPIARHIVKYQAEGFDFIKVISLQDHPGYLVGGASAMTAPSSAPHPYAARVFANWFLSQRAQTIYSNLMSVPSDRVDVVEGAWPKFVEPVEGEDYLDTYAQDWWENDRKVFAAELRKALSE</sequence>
<keyword evidence="4" id="KW-1185">Reference proteome</keyword>
<evidence type="ECO:0000313" key="4">
    <source>
        <dbReference type="Proteomes" id="UP000606730"/>
    </source>
</evidence>
<keyword evidence="1 2" id="KW-0732">Signal</keyword>
<dbReference type="PANTHER" id="PTHR30006:SF2">
    <property type="entry name" value="ABC TRANSPORTER SUBSTRATE-BINDING PROTEIN"/>
    <property type="match status" value="1"/>
</dbReference>
<evidence type="ECO:0000313" key="3">
    <source>
        <dbReference type="EMBL" id="GGE59108.1"/>
    </source>
</evidence>
<evidence type="ECO:0000256" key="2">
    <source>
        <dbReference type="SAM" id="SignalP"/>
    </source>
</evidence>
<dbReference type="Gene3D" id="3.40.190.10">
    <property type="entry name" value="Periplasmic binding protein-like II"/>
    <property type="match status" value="2"/>
</dbReference>
<feature type="signal peptide" evidence="2">
    <location>
        <begin position="1"/>
        <end position="26"/>
    </location>
</feature>
<name>A0A917AMX2_9RHOB</name>
<accession>A0A917AMX2</accession>
<reference evidence="3" key="1">
    <citation type="journal article" date="2014" name="Int. J. Syst. Evol. Microbiol.">
        <title>Complete genome sequence of Corynebacterium casei LMG S-19264T (=DSM 44701T), isolated from a smear-ripened cheese.</title>
        <authorList>
            <consortium name="US DOE Joint Genome Institute (JGI-PGF)"/>
            <person name="Walter F."/>
            <person name="Albersmeier A."/>
            <person name="Kalinowski J."/>
            <person name="Ruckert C."/>
        </authorList>
    </citation>
    <scope>NUCLEOTIDE SEQUENCE</scope>
    <source>
        <strain evidence="3">CGMCC 1.16012</strain>
    </source>
</reference>
<dbReference type="AlphaFoldDB" id="A0A917AMX2"/>
<gene>
    <name evidence="3" type="ORF">GCM10011517_28520</name>
</gene>
<dbReference type="SUPFAM" id="SSF53850">
    <property type="entry name" value="Periplasmic binding protein-like II"/>
    <property type="match status" value="1"/>
</dbReference>
<evidence type="ECO:0008006" key="5">
    <source>
        <dbReference type="Google" id="ProtNLM"/>
    </source>
</evidence>
<feature type="chain" id="PRO_5036951227" description="Iron(III) transport system substrate-binding protein" evidence="2">
    <location>
        <begin position="27"/>
        <end position="367"/>
    </location>
</feature>
<dbReference type="PANTHER" id="PTHR30006">
    <property type="entry name" value="THIAMINE-BINDING PERIPLASMIC PROTEIN-RELATED"/>
    <property type="match status" value="1"/>
</dbReference>
<dbReference type="EMBL" id="BMKN01000002">
    <property type="protein sequence ID" value="GGE59108.1"/>
    <property type="molecule type" value="Genomic_DNA"/>
</dbReference>